<dbReference type="AlphaFoldDB" id="A0A848MVS1"/>
<evidence type="ECO:0000313" key="2">
    <source>
        <dbReference type="EMBL" id="NMP59676.1"/>
    </source>
</evidence>
<reference evidence="2 4" key="2">
    <citation type="submission" date="2020-04" db="EMBL/GenBank/DDBJ databases">
        <authorList>
            <person name="Abaymova A."/>
            <person name="Teymurazov M."/>
            <person name="Tazyna O."/>
            <person name="Chatushin Y."/>
            <person name="Svetoch E."/>
            <person name="Pereligyn V."/>
            <person name="Pohylenko V."/>
            <person name="Platonov M."/>
            <person name="Kartsev N."/>
            <person name="Skryabin Y."/>
            <person name="Sizova A."/>
            <person name="Solomentsev V."/>
            <person name="Kislichkina A."/>
            <person name="Bogun A."/>
        </authorList>
    </citation>
    <scope>NUCLEOTIDE SEQUENCE [LARGE SCALE GENOMIC DNA]</scope>
    <source>
        <strain evidence="2">SCPM-O-B-8398</strain>
        <strain evidence="4">SCPM-O-B-8398 (E28)</strain>
    </source>
</reference>
<geneLocation type="plasmid" evidence="1">
    <name>pEM15-1A-2</name>
</geneLocation>
<geneLocation type="plasmid" evidence="3">
    <name>pem15-1a-2 dna</name>
</geneLocation>
<keyword evidence="1" id="KW-0614">Plasmid</keyword>
<dbReference type="RefSeq" id="WP_074802088.1">
    <property type="nucleotide sequence ID" value="NZ_AP019812.1"/>
</dbReference>
<proteinExistence type="predicted"/>
<dbReference type="EMBL" id="JABCAG010000070">
    <property type="protein sequence ID" value="NMP59676.1"/>
    <property type="molecule type" value="Genomic_DNA"/>
</dbReference>
<dbReference type="Proteomes" id="UP000509460">
    <property type="component" value="Plasmid pEM15-1A-2"/>
</dbReference>
<reference evidence="1 3" key="1">
    <citation type="submission" date="2019-07" db="EMBL/GenBank/DDBJ databases">
        <title>antibiotic susceptibility of plant-derived lactic acid bacteria.</title>
        <authorList>
            <person name="Sugiyama M."/>
            <person name="Noda M."/>
        </authorList>
    </citation>
    <scope>NUCLEOTIDE SEQUENCE [LARGE SCALE GENOMIC DNA]</scope>
    <source>
        <strain evidence="1 3">15-1A</strain>
        <plasmid evidence="1">pEM15-1A-2</plasmid>
        <plasmid evidence="3">pem15-1a-2 dna</plasmid>
    </source>
</reference>
<dbReference type="Pfam" id="PF22652">
    <property type="entry name" value="DUF7006"/>
    <property type="match status" value="1"/>
</dbReference>
<accession>A0A848MVS1</accession>
<dbReference type="Proteomes" id="UP000557857">
    <property type="component" value="Unassembled WGS sequence"/>
</dbReference>
<sequence>MKPLLTKDAYMRQFEKSMPQDKREAEELNDYLVQQFEQLDQLISTISPENFWEKLPRVLGIDAKLTLIAELIRYDYNKWPIKEILRIVETDYRTYLKELCGNELSVEINNSLVFHVV</sequence>
<dbReference type="InterPro" id="IPR054275">
    <property type="entry name" value="DUF7006"/>
</dbReference>
<gene>
    <name evidence="1" type="ORF">EM151A_5034</name>
    <name evidence="2" type="ORF">HI921_14625</name>
</gene>
<protein>
    <submittedName>
        <fullName evidence="1">Phox homology (PX) domain protein</fullName>
    </submittedName>
</protein>
<evidence type="ECO:0000313" key="1">
    <source>
        <dbReference type="EMBL" id="BBM16323.1"/>
    </source>
</evidence>
<dbReference type="EMBL" id="AP019812">
    <property type="protein sequence ID" value="BBM16323.1"/>
    <property type="molecule type" value="Genomic_DNA"/>
</dbReference>
<name>A0A848MVS1_ENTMU</name>
<evidence type="ECO:0000313" key="3">
    <source>
        <dbReference type="Proteomes" id="UP000509460"/>
    </source>
</evidence>
<organism evidence="2 4">
    <name type="scientific">Enterococcus mundtii</name>
    <dbReference type="NCBI Taxonomy" id="53346"/>
    <lineage>
        <taxon>Bacteria</taxon>
        <taxon>Bacillati</taxon>
        <taxon>Bacillota</taxon>
        <taxon>Bacilli</taxon>
        <taxon>Lactobacillales</taxon>
        <taxon>Enterococcaceae</taxon>
        <taxon>Enterococcus</taxon>
    </lineage>
</organism>
<evidence type="ECO:0000313" key="4">
    <source>
        <dbReference type="Proteomes" id="UP000557857"/>
    </source>
</evidence>